<gene>
    <name evidence="3" type="ORF">EDD58_103101</name>
</gene>
<comment type="similarity">
    <text evidence="2">Belongs to the 2H phosphoesterase superfamily. YjcG family.</text>
</comment>
<dbReference type="NCBIfam" id="NF010223">
    <property type="entry name" value="PRK13679.1"/>
    <property type="match status" value="1"/>
</dbReference>
<dbReference type="EC" id="3.1.-.-" evidence="2"/>
<dbReference type="HAMAP" id="MF_01444">
    <property type="entry name" value="2H_phosphoesterase_YjcG"/>
    <property type="match status" value="1"/>
</dbReference>
<accession>A0A4R3L6N3</accession>
<dbReference type="PANTHER" id="PTHR40037:SF1">
    <property type="entry name" value="PHOSPHOESTERASE SAOUHSC_00951-RELATED"/>
    <property type="match status" value="1"/>
</dbReference>
<keyword evidence="3" id="KW-0436">Ligase</keyword>
<organism evidence="3 4">
    <name type="scientific">Hazenella coriacea</name>
    <dbReference type="NCBI Taxonomy" id="1179467"/>
    <lineage>
        <taxon>Bacteria</taxon>
        <taxon>Bacillati</taxon>
        <taxon>Bacillota</taxon>
        <taxon>Bacilli</taxon>
        <taxon>Bacillales</taxon>
        <taxon>Thermoactinomycetaceae</taxon>
        <taxon>Hazenella</taxon>
    </lineage>
</organism>
<dbReference type="InterPro" id="IPR009097">
    <property type="entry name" value="Cyclic_Pdiesterase"/>
</dbReference>
<dbReference type="Pfam" id="PF13563">
    <property type="entry name" value="2_5_RNA_ligase2"/>
    <property type="match status" value="1"/>
</dbReference>
<feature type="active site" description="Proton acceptor" evidence="2">
    <location>
        <position position="115"/>
    </location>
</feature>
<evidence type="ECO:0000256" key="2">
    <source>
        <dbReference type="HAMAP-Rule" id="MF_01444"/>
    </source>
</evidence>
<dbReference type="SUPFAM" id="SSF55144">
    <property type="entry name" value="LigT-like"/>
    <property type="match status" value="1"/>
</dbReference>
<dbReference type="AlphaFoldDB" id="A0A4R3L6N3"/>
<dbReference type="EMBL" id="SMAG01000003">
    <property type="protein sequence ID" value="TCS94685.1"/>
    <property type="molecule type" value="Genomic_DNA"/>
</dbReference>
<evidence type="ECO:0000313" key="4">
    <source>
        <dbReference type="Proteomes" id="UP000294937"/>
    </source>
</evidence>
<feature type="active site" description="Proton donor" evidence="2">
    <location>
        <position position="34"/>
    </location>
</feature>
<proteinExistence type="inferred from homology"/>
<comment type="caution">
    <text evidence="3">The sequence shown here is derived from an EMBL/GenBank/DDBJ whole genome shotgun (WGS) entry which is preliminary data.</text>
</comment>
<feature type="short sequence motif" description="HXTX 1" evidence="2">
    <location>
        <begin position="34"/>
        <end position="37"/>
    </location>
</feature>
<keyword evidence="4" id="KW-1185">Reference proteome</keyword>
<dbReference type="Gene3D" id="3.90.1140.10">
    <property type="entry name" value="Cyclic phosphodiesterase"/>
    <property type="match status" value="1"/>
</dbReference>
<dbReference type="InterPro" id="IPR022932">
    <property type="entry name" value="YjcG"/>
</dbReference>
<keyword evidence="1 2" id="KW-0378">Hydrolase</keyword>
<sequence>MYFGISVFPHKSVQDFANSYRKRYDPHYRLIPPHITLKEKFSAEEADLEEIVNKLEAVATKTSPFTISFNKVSHFHPTSPTIYLVPDYSEPLIELHQKIADRFDPVDSPYDFIPHLTIGQKMLEDELHDVYASARMTKFELETKIDRFHLLYQLEDGTWSVYQSFLLEEK</sequence>
<dbReference type="InterPro" id="IPR050580">
    <property type="entry name" value="2H_phosphoesterase_YjcG-like"/>
</dbReference>
<name>A0A4R3L6N3_9BACL</name>
<dbReference type="OrthoDB" id="1524661at2"/>
<reference evidence="3 4" key="1">
    <citation type="submission" date="2019-03" db="EMBL/GenBank/DDBJ databases">
        <title>Genomic Encyclopedia of Type Strains, Phase IV (KMG-IV): sequencing the most valuable type-strain genomes for metagenomic binning, comparative biology and taxonomic classification.</title>
        <authorList>
            <person name="Goeker M."/>
        </authorList>
    </citation>
    <scope>NUCLEOTIDE SEQUENCE [LARGE SCALE GENOMIC DNA]</scope>
    <source>
        <strain evidence="3 4">DSM 45707</strain>
    </source>
</reference>
<dbReference type="GO" id="GO:0016788">
    <property type="term" value="F:hydrolase activity, acting on ester bonds"/>
    <property type="evidence" value="ECO:0007669"/>
    <property type="project" value="UniProtKB-UniRule"/>
</dbReference>
<dbReference type="GO" id="GO:0016874">
    <property type="term" value="F:ligase activity"/>
    <property type="evidence" value="ECO:0007669"/>
    <property type="project" value="UniProtKB-KW"/>
</dbReference>
<feature type="short sequence motif" description="HXTX 2" evidence="2">
    <location>
        <begin position="115"/>
        <end position="118"/>
    </location>
</feature>
<dbReference type="Proteomes" id="UP000294937">
    <property type="component" value="Unassembled WGS sequence"/>
</dbReference>
<evidence type="ECO:0000313" key="3">
    <source>
        <dbReference type="EMBL" id="TCS94685.1"/>
    </source>
</evidence>
<protein>
    <recommendedName>
        <fullName evidence="2">Putative phosphoesterase EDD58_103101</fullName>
        <ecNumber evidence="2">3.1.-.-</ecNumber>
    </recommendedName>
</protein>
<dbReference type="PANTHER" id="PTHR40037">
    <property type="entry name" value="PHOSPHOESTERASE YJCG-RELATED"/>
    <property type="match status" value="1"/>
</dbReference>
<evidence type="ECO:0000256" key="1">
    <source>
        <dbReference type="ARBA" id="ARBA00022801"/>
    </source>
</evidence>
<dbReference type="RefSeq" id="WP_131924076.1">
    <property type="nucleotide sequence ID" value="NZ_SMAG01000003.1"/>
</dbReference>